<evidence type="ECO:0000256" key="1">
    <source>
        <dbReference type="ARBA" id="ARBA00001946"/>
    </source>
</evidence>
<proteinExistence type="inferred from homology"/>
<name>A0A3A2ZEC2_9EURO</name>
<keyword evidence="3 4" id="KW-0460">Magnesium</keyword>
<dbReference type="OrthoDB" id="3004402at2759"/>
<evidence type="ECO:0000313" key="5">
    <source>
        <dbReference type="EMBL" id="RJE20950.1"/>
    </source>
</evidence>
<dbReference type="PANTHER" id="PTHR35201:SF4">
    <property type="entry name" value="BETA-PINACENE SYNTHASE-RELATED"/>
    <property type="match status" value="1"/>
</dbReference>
<protein>
    <recommendedName>
        <fullName evidence="4">Terpene synthase</fullName>
        <ecNumber evidence="4">4.2.3.-</ecNumber>
    </recommendedName>
</protein>
<sequence>MKPTNETCTTPSAWVPTTHPLVNSISNEVNGWFLQRWPFPHAKDRKKFIAAGFSRVTCLYFPLARNDRIAHASKLLTILFLIDDLLEDMSLKDGKAYNNKLMKIAKGEAAPDPSIPVEWMFHEIWEGMRLENTTLANSVLEPCSVFMRAQTENLRKTINELGEYMVYRERDVRSALLCTLMRFTMDLHLPPKDLAEVQPVEKNCAKHIAIANDIYSWDKEFAQSQKSSEEGSVLCSAVKVMADNAGLGIDSAKRVLWSMVREREAKHESLCAMLYAQDLTDAQGLYLQGLKYQMSGNELWSRTTPRYLVVEYF</sequence>
<evidence type="ECO:0000256" key="3">
    <source>
        <dbReference type="ARBA" id="ARBA00022842"/>
    </source>
</evidence>
<evidence type="ECO:0000256" key="4">
    <source>
        <dbReference type="RuleBase" id="RU366034"/>
    </source>
</evidence>
<dbReference type="GO" id="GO:0046872">
    <property type="term" value="F:metal ion binding"/>
    <property type="evidence" value="ECO:0007669"/>
    <property type="project" value="UniProtKB-KW"/>
</dbReference>
<reference evidence="6" key="1">
    <citation type="submission" date="2017-02" db="EMBL/GenBank/DDBJ databases">
        <authorList>
            <person name="Tafer H."/>
            <person name="Lopandic K."/>
        </authorList>
    </citation>
    <scope>NUCLEOTIDE SEQUENCE [LARGE SCALE GENOMIC DNA]</scope>
    <source>
        <strain evidence="6">CBS 366.77</strain>
    </source>
</reference>
<accession>A0A3A2ZEC2</accession>
<dbReference type="EMBL" id="MVGC01000264">
    <property type="protein sequence ID" value="RJE20950.1"/>
    <property type="molecule type" value="Genomic_DNA"/>
</dbReference>
<dbReference type="GO" id="GO:0010333">
    <property type="term" value="F:terpene synthase activity"/>
    <property type="evidence" value="ECO:0007669"/>
    <property type="project" value="InterPro"/>
</dbReference>
<comment type="similarity">
    <text evidence="2 4">Belongs to the terpene synthase family.</text>
</comment>
<evidence type="ECO:0000313" key="6">
    <source>
        <dbReference type="Proteomes" id="UP000266188"/>
    </source>
</evidence>
<comment type="caution">
    <text evidence="5">The sequence shown here is derived from an EMBL/GenBank/DDBJ whole genome shotgun (WGS) entry which is preliminary data.</text>
</comment>
<dbReference type="Proteomes" id="UP000266188">
    <property type="component" value="Unassembled WGS sequence"/>
</dbReference>
<keyword evidence="4" id="KW-0479">Metal-binding</keyword>
<comment type="cofactor">
    <cofactor evidence="1 4">
        <name>Mg(2+)</name>
        <dbReference type="ChEBI" id="CHEBI:18420"/>
    </cofactor>
</comment>
<dbReference type="EC" id="4.2.3.-" evidence="4"/>
<dbReference type="AlphaFoldDB" id="A0A3A2ZEC2"/>
<evidence type="ECO:0000256" key="2">
    <source>
        <dbReference type="ARBA" id="ARBA00006333"/>
    </source>
</evidence>
<dbReference type="SUPFAM" id="SSF48576">
    <property type="entry name" value="Terpenoid synthases"/>
    <property type="match status" value="1"/>
</dbReference>
<dbReference type="Gene3D" id="1.10.600.10">
    <property type="entry name" value="Farnesyl Diphosphate Synthase"/>
    <property type="match status" value="1"/>
</dbReference>
<dbReference type="PANTHER" id="PTHR35201">
    <property type="entry name" value="TERPENE SYNTHASE"/>
    <property type="match status" value="1"/>
</dbReference>
<gene>
    <name evidence="5" type="ORF">PHISCL_06714</name>
</gene>
<dbReference type="InterPro" id="IPR008949">
    <property type="entry name" value="Isoprenoid_synthase_dom_sf"/>
</dbReference>
<dbReference type="Pfam" id="PF19086">
    <property type="entry name" value="Terpene_syn_C_2"/>
    <property type="match status" value="1"/>
</dbReference>
<dbReference type="GO" id="GO:0008299">
    <property type="term" value="P:isoprenoid biosynthetic process"/>
    <property type="evidence" value="ECO:0007669"/>
    <property type="project" value="UniProtKB-ARBA"/>
</dbReference>
<keyword evidence="6" id="KW-1185">Reference proteome</keyword>
<dbReference type="STRING" id="2070753.A0A3A2ZEC2"/>
<keyword evidence="4" id="KW-0456">Lyase</keyword>
<dbReference type="InterPro" id="IPR034686">
    <property type="entry name" value="Terpene_cyclase-like_2"/>
</dbReference>
<organism evidence="5 6">
    <name type="scientific">Aspergillus sclerotialis</name>
    <dbReference type="NCBI Taxonomy" id="2070753"/>
    <lineage>
        <taxon>Eukaryota</taxon>
        <taxon>Fungi</taxon>
        <taxon>Dikarya</taxon>
        <taxon>Ascomycota</taxon>
        <taxon>Pezizomycotina</taxon>
        <taxon>Eurotiomycetes</taxon>
        <taxon>Eurotiomycetidae</taxon>
        <taxon>Eurotiales</taxon>
        <taxon>Aspergillaceae</taxon>
        <taxon>Aspergillus</taxon>
        <taxon>Aspergillus subgen. Polypaecilum</taxon>
    </lineage>
</organism>